<reference evidence="4 5" key="1">
    <citation type="submission" date="2018-03" db="EMBL/GenBank/DDBJ databases">
        <title>Genome sequence of Clostridium liquoris DSM 100320.</title>
        <authorList>
            <person name="Poehlein A."/>
            <person name="Daniel R."/>
        </authorList>
    </citation>
    <scope>NUCLEOTIDE SEQUENCE [LARGE SCALE GENOMIC DNA]</scope>
    <source>
        <strain evidence="4 5">DSM 100320</strain>
    </source>
</reference>
<comment type="similarity">
    <text evidence="2">Belongs to the CPA3 antiporters (TC 2.A.63) subunit G family.</text>
</comment>
<sequence>MIKTIIAGIFIFGGLFFFMVGTLGILRFPDVFTRIHSAAKCDTLGALLSLMGLIIFNGFNWTALKLILVLIFIWITNPTATHLIGKAEYLRTLDEGAGINKDENI</sequence>
<protein>
    <submittedName>
        <fullName evidence="4">Na(+)/H(+) antiporter subunit G</fullName>
    </submittedName>
</protein>
<dbReference type="Proteomes" id="UP000239706">
    <property type="component" value="Unassembled WGS sequence"/>
</dbReference>
<organism evidence="4 5">
    <name type="scientific">Clostridium liquoris</name>
    <dbReference type="NCBI Taxonomy" id="1289519"/>
    <lineage>
        <taxon>Bacteria</taxon>
        <taxon>Bacillati</taxon>
        <taxon>Bacillota</taxon>
        <taxon>Clostridia</taxon>
        <taxon>Eubacteriales</taxon>
        <taxon>Clostridiaceae</taxon>
        <taxon>Clostridium</taxon>
    </lineage>
</organism>
<dbReference type="EMBL" id="PVXO01000034">
    <property type="protein sequence ID" value="PRR78922.1"/>
    <property type="molecule type" value="Genomic_DNA"/>
</dbReference>
<name>A0A2T0B4X9_9CLOT</name>
<dbReference type="PANTHER" id="PTHR34703">
    <property type="entry name" value="ANTIPORTER SUBUNIT MNHG2-RELATED"/>
    <property type="match status" value="1"/>
</dbReference>
<dbReference type="RefSeq" id="WP_106063379.1">
    <property type="nucleotide sequence ID" value="NZ_PVXO01000034.1"/>
</dbReference>
<dbReference type="NCBIfam" id="TIGR01300">
    <property type="entry name" value="CPA3_mnhG_phaG"/>
    <property type="match status" value="1"/>
</dbReference>
<comment type="caution">
    <text evidence="4">The sequence shown here is derived from an EMBL/GenBank/DDBJ whole genome shotgun (WGS) entry which is preliminary data.</text>
</comment>
<evidence type="ECO:0000313" key="5">
    <source>
        <dbReference type="Proteomes" id="UP000239706"/>
    </source>
</evidence>
<dbReference type="PANTHER" id="PTHR34703:SF1">
    <property type="entry name" value="ANTIPORTER SUBUNIT MNHG2-RELATED"/>
    <property type="match status" value="1"/>
</dbReference>
<dbReference type="OrthoDB" id="9806575at2"/>
<evidence type="ECO:0000256" key="1">
    <source>
        <dbReference type="ARBA" id="ARBA00004141"/>
    </source>
</evidence>
<comment type="subcellular location">
    <subcellularLocation>
        <location evidence="1">Membrane</location>
        <topology evidence="1">Multi-pass membrane protein</topology>
    </subcellularLocation>
</comment>
<dbReference type="InterPro" id="IPR005133">
    <property type="entry name" value="PhaG_MnhG_YufB"/>
</dbReference>
<proteinExistence type="inferred from homology"/>
<evidence type="ECO:0000313" key="4">
    <source>
        <dbReference type="EMBL" id="PRR78922.1"/>
    </source>
</evidence>
<feature type="transmembrane region" description="Helical" evidence="3">
    <location>
        <begin position="6"/>
        <end position="26"/>
    </location>
</feature>
<feature type="transmembrane region" description="Helical" evidence="3">
    <location>
        <begin position="47"/>
        <end position="75"/>
    </location>
</feature>
<keyword evidence="3" id="KW-0812">Transmembrane</keyword>
<keyword evidence="3" id="KW-1133">Transmembrane helix</keyword>
<evidence type="ECO:0000256" key="2">
    <source>
        <dbReference type="ARBA" id="ARBA00008404"/>
    </source>
</evidence>
<dbReference type="Pfam" id="PF03334">
    <property type="entry name" value="PhaG_MnhG_YufB"/>
    <property type="match status" value="1"/>
</dbReference>
<keyword evidence="5" id="KW-1185">Reference proteome</keyword>
<gene>
    <name evidence="4" type="primary">mrpG_1</name>
    <name evidence="4" type="ORF">CLLI_12610</name>
</gene>
<keyword evidence="3" id="KW-0472">Membrane</keyword>
<accession>A0A2T0B4X9</accession>
<evidence type="ECO:0000256" key="3">
    <source>
        <dbReference type="SAM" id="Phobius"/>
    </source>
</evidence>
<dbReference type="AlphaFoldDB" id="A0A2T0B4X9"/>
<dbReference type="GO" id="GO:0015385">
    <property type="term" value="F:sodium:proton antiporter activity"/>
    <property type="evidence" value="ECO:0007669"/>
    <property type="project" value="TreeGrafter"/>
</dbReference>